<feature type="region of interest" description="Disordered" evidence="1">
    <location>
        <begin position="259"/>
        <end position="297"/>
    </location>
</feature>
<comment type="caution">
    <text evidence="3">The sequence shown here is derived from an EMBL/GenBank/DDBJ whole genome shotgun (WGS) entry which is preliminary data.</text>
</comment>
<dbReference type="Pfam" id="PF19054">
    <property type="entry name" value="DUF5753"/>
    <property type="match status" value="1"/>
</dbReference>
<evidence type="ECO:0000256" key="1">
    <source>
        <dbReference type="SAM" id="MobiDB-lite"/>
    </source>
</evidence>
<name>A0ABS3XFI9_9ACTN</name>
<keyword evidence="4" id="KW-1185">Reference proteome</keyword>
<organism evidence="3 4">
    <name type="scientific">Streptomyces oryzae</name>
    <dbReference type="NCBI Taxonomy" id="1434886"/>
    <lineage>
        <taxon>Bacteria</taxon>
        <taxon>Bacillati</taxon>
        <taxon>Actinomycetota</taxon>
        <taxon>Actinomycetes</taxon>
        <taxon>Kitasatosporales</taxon>
        <taxon>Streptomycetaceae</taxon>
        <taxon>Streptomyces</taxon>
    </lineage>
</organism>
<dbReference type="Gene3D" id="1.10.260.40">
    <property type="entry name" value="lambda repressor-like DNA-binding domains"/>
    <property type="match status" value="1"/>
</dbReference>
<dbReference type="EMBL" id="JADKMA010000112">
    <property type="protein sequence ID" value="MBO8194149.1"/>
    <property type="molecule type" value="Genomic_DNA"/>
</dbReference>
<feature type="domain" description="HTH cro/C1-type" evidence="2">
    <location>
        <begin position="9"/>
        <end position="38"/>
    </location>
</feature>
<dbReference type="InterPro" id="IPR010982">
    <property type="entry name" value="Lambda_DNA-bd_dom_sf"/>
</dbReference>
<dbReference type="SMART" id="SM00530">
    <property type="entry name" value="HTH_XRE"/>
    <property type="match status" value="1"/>
</dbReference>
<accession>A0ABS3XFI9</accession>
<dbReference type="PROSITE" id="PS50943">
    <property type="entry name" value="HTH_CROC1"/>
    <property type="match status" value="1"/>
</dbReference>
<feature type="compositionally biased region" description="Basic residues" evidence="1">
    <location>
        <begin position="270"/>
        <end position="283"/>
    </location>
</feature>
<protein>
    <submittedName>
        <fullName evidence="3">Helix-turn-helix domain-containing protein</fullName>
    </submittedName>
</protein>
<evidence type="ECO:0000313" key="4">
    <source>
        <dbReference type="Proteomes" id="UP001519064"/>
    </source>
</evidence>
<proteinExistence type="predicted"/>
<dbReference type="InterPro" id="IPR043917">
    <property type="entry name" value="DUF5753"/>
</dbReference>
<sequence length="297" mass="33217">MAALYGVHLKRLREQRGWTQRELAARVYVSPGRIAQLECALGARPTWELTKAIDLAVGADGLLMDLWPHVYRESFPDWVQRFMELAARAAIIREYASQAVPGLLQTEAYAREVLRYGRTVTSPEMLEERIASRLERQERLKGPNAPTYCVVLDEAVLARRVGGEKTMHEQLNRVRLACDRQQIQVLPFAVGAHPMQGGSLTLLTMPDGTEVAYAEGAGHGQLFEEPDDVEKFNHVYDQLRADSLPEPMSARMIAEAAEGYNHGGSERRALARKQLQRSGRRQLRGGGGRLPRPRPGA</sequence>
<evidence type="ECO:0000259" key="2">
    <source>
        <dbReference type="PROSITE" id="PS50943"/>
    </source>
</evidence>
<dbReference type="SUPFAM" id="SSF47413">
    <property type="entry name" value="lambda repressor-like DNA-binding domains"/>
    <property type="match status" value="1"/>
</dbReference>
<evidence type="ECO:0000313" key="3">
    <source>
        <dbReference type="EMBL" id="MBO8194149.1"/>
    </source>
</evidence>
<gene>
    <name evidence="3" type="ORF">ITI46_21160</name>
</gene>
<reference evidence="3 4" key="1">
    <citation type="submission" date="2020-11" db="EMBL/GenBank/DDBJ databases">
        <title>Streptomyces spirodelae sp. nov., isolated from duckweed.</title>
        <authorList>
            <person name="Saimee Y."/>
            <person name="Duangmal K."/>
        </authorList>
    </citation>
    <scope>NUCLEOTIDE SEQUENCE [LARGE SCALE GENOMIC DNA]</scope>
    <source>
        <strain evidence="3 4">S16-07</strain>
    </source>
</reference>
<dbReference type="CDD" id="cd00093">
    <property type="entry name" value="HTH_XRE"/>
    <property type="match status" value="1"/>
</dbReference>
<dbReference type="Proteomes" id="UP001519064">
    <property type="component" value="Unassembled WGS sequence"/>
</dbReference>
<dbReference type="InterPro" id="IPR001387">
    <property type="entry name" value="Cro/C1-type_HTH"/>
</dbReference>
<dbReference type="Pfam" id="PF13560">
    <property type="entry name" value="HTH_31"/>
    <property type="match status" value="1"/>
</dbReference>